<evidence type="ECO:0000313" key="1">
    <source>
        <dbReference type="EMBL" id="CAG8720646.1"/>
    </source>
</evidence>
<dbReference type="AlphaFoldDB" id="A0A9N9I5C8"/>
<reference evidence="1" key="1">
    <citation type="submission" date="2021-06" db="EMBL/GenBank/DDBJ databases">
        <authorList>
            <person name="Kallberg Y."/>
            <person name="Tangrot J."/>
            <person name="Rosling A."/>
        </authorList>
    </citation>
    <scope>NUCLEOTIDE SEQUENCE</scope>
    <source>
        <strain evidence="1">FL130A</strain>
    </source>
</reference>
<dbReference type="EMBL" id="CAJVPS010026094">
    <property type="protein sequence ID" value="CAG8720646.1"/>
    <property type="molecule type" value="Genomic_DNA"/>
</dbReference>
<name>A0A9N9I5C8_9GLOM</name>
<keyword evidence="2" id="KW-1185">Reference proteome</keyword>
<gene>
    <name evidence="1" type="ORF">ALEPTO_LOCUS12250</name>
</gene>
<evidence type="ECO:0000313" key="2">
    <source>
        <dbReference type="Proteomes" id="UP000789508"/>
    </source>
</evidence>
<sequence length="137" mass="15606">MATYWIYSSNELVDLVLTAKLLSNTEVTLEDRDLTYDPEVLWRSEDSCIISEYNGKALSVSEDGSIRKRSRLVLTLKELAPRWRYDRNTSVISCEQYVGALTVMQDENKQPYPALVPRGNSLRQNFDVSIAKPSANI</sequence>
<protein>
    <submittedName>
        <fullName evidence="1">3322_t:CDS:1</fullName>
    </submittedName>
</protein>
<dbReference type="Proteomes" id="UP000789508">
    <property type="component" value="Unassembled WGS sequence"/>
</dbReference>
<accession>A0A9N9I5C8</accession>
<proteinExistence type="predicted"/>
<organism evidence="1 2">
    <name type="scientific">Ambispora leptoticha</name>
    <dbReference type="NCBI Taxonomy" id="144679"/>
    <lineage>
        <taxon>Eukaryota</taxon>
        <taxon>Fungi</taxon>
        <taxon>Fungi incertae sedis</taxon>
        <taxon>Mucoromycota</taxon>
        <taxon>Glomeromycotina</taxon>
        <taxon>Glomeromycetes</taxon>
        <taxon>Archaeosporales</taxon>
        <taxon>Ambisporaceae</taxon>
        <taxon>Ambispora</taxon>
    </lineage>
</organism>
<comment type="caution">
    <text evidence="1">The sequence shown here is derived from an EMBL/GenBank/DDBJ whole genome shotgun (WGS) entry which is preliminary data.</text>
</comment>